<feature type="domain" description="Sialate O-acetylesterase" evidence="3">
    <location>
        <begin position="109"/>
        <end position="213"/>
    </location>
</feature>
<dbReference type="InterPro" id="IPR039329">
    <property type="entry name" value="SIAE"/>
</dbReference>
<evidence type="ECO:0000256" key="1">
    <source>
        <dbReference type="ARBA" id="ARBA00022801"/>
    </source>
</evidence>
<dbReference type="Proteomes" id="UP000638014">
    <property type="component" value="Unassembled WGS sequence"/>
</dbReference>
<proteinExistence type="predicted"/>
<dbReference type="InterPro" id="IPR005181">
    <property type="entry name" value="SASA"/>
</dbReference>
<comment type="caution">
    <text evidence="4">The sequence shown here is derived from an EMBL/GenBank/DDBJ whole genome shotgun (WGS) entry which is preliminary data.</text>
</comment>
<dbReference type="InterPro" id="IPR036514">
    <property type="entry name" value="SGNH_hydro_sf"/>
</dbReference>
<feature type="signal peptide" evidence="2">
    <location>
        <begin position="1"/>
        <end position="20"/>
    </location>
</feature>
<dbReference type="EMBL" id="JACXAF010000001">
    <property type="protein sequence ID" value="MBD1388040.1"/>
    <property type="molecule type" value="Genomic_DNA"/>
</dbReference>
<dbReference type="SUPFAM" id="SSF49785">
    <property type="entry name" value="Galactose-binding domain-like"/>
    <property type="match status" value="1"/>
</dbReference>
<dbReference type="InterPro" id="IPR008979">
    <property type="entry name" value="Galactose-bd-like_sf"/>
</dbReference>
<evidence type="ECO:0000313" key="4">
    <source>
        <dbReference type="EMBL" id="MBD1388040.1"/>
    </source>
</evidence>
<organism evidence="4 5">
    <name type="scientific">Neiella litorisoli</name>
    <dbReference type="NCBI Taxonomy" id="2771431"/>
    <lineage>
        <taxon>Bacteria</taxon>
        <taxon>Pseudomonadati</taxon>
        <taxon>Pseudomonadota</taxon>
        <taxon>Gammaproteobacteria</taxon>
        <taxon>Alteromonadales</taxon>
        <taxon>Echinimonadaceae</taxon>
        <taxon>Neiella</taxon>
    </lineage>
</organism>
<accession>A0A8J6QF21</accession>
<reference evidence="4" key="1">
    <citation type="submission" date="2020-09" db="EMBL/GenBank/DDBJ databases">
        <title>A novel bacterium of genus Neiella, isolated from South China Sea.</title>
        <authorList>
            <person name="Huang H."/>
            <person name="Mo K."/>
            <person name="Hu Y."/>
        </authorList>
    </citation>
    <scope>NUCLEOTIDE SEQUENCE</scope>
    <source>
        <strain evidence="4">HB171785</strain>
    </source>
</reference>
<evidence type="ECO:0000259" key="3">
    <source>
        <dbReference type="Pfam" id="PF03629"/>
    </source>
</evidence>
<dbReference type="Pfam" id="PF03629">
    <property type="entry name" value="SASA"/>
    <property type="match status" value="2"/>
</dbReference>
<gene>
    <name evidence="4" type="ORF">IC617_01235</name>
</gene>
<keyword evidence="1" id="KW-0378">Hydrolase</keyword>
<feature type="chain" id="PRO_5035252846" description="Sialate O-acetylesterase domain-containing protein" evidence="2">
    <location>
        <begin position="21"/>
        <end position="640"/>
    </location>
</feature>
<evidence type="ECO:0000256" key="2">
    <source>
        <dbReference type="SAM" id="SignalP"/>
    </source>
</evidence>
<name>A0A8J6QF21_9GAMM</name>
<dbReference type="SUPFAM" id="SSF52266">
    <property type="entry name" value="SGNH hydrolase"/>
    <property type="match status" value="1"/>
</dbReference>
<dbReference type="RefSeq" id="WP_191143159.1">
    <property type="nucleotide sequence ID" value="NZ_JACXAF010000001.1"/>
</dbReference>
<sequence>MFVRTLLLVILMGLSGAISAAAISSSSIEVSPLVSSHMVLQRHVANPISGKAPAGTELVVSFADIQLTTQANSEGLWQVELPPMSAGGPHTLAIRSEITMSFDDIYIGDVWVASGQSNMEWKVGNDINNMAAEIADSNYPLIRFAEVAKAFSPSPLDQLQQPLHWRVASPDTVADFSAVAWFFAKHAQRHENVAIGIIDSTWGGTPAEAWTPVAQLLSLPRYEALARDVMTNPQQWRQRIASNQQLEAQRWQLIEQLDGDLAKGVHLPNFDDSQWLRIALPNNEPLTDIVWLRKSFNLEQLNQPLVLELGSVVQNAHVFLNGQLIHTKNWSSSLEQLALDPAALHVGQNVLALRVSNDWDNKVYVGKADQVRLHVGDNSFDFTQGWAYSNQISPPLPAVERIHWNPSMLFNAMIKPLTSQPIKGVIWYQGENNVGEAGYYQALFGELIKGWRTAWQQPELPFAFTQLANFLQPNPLPVESQWAQLREAQRQTLALDNTAMAVTIDIGEADDIHPRNKQDVGYRLWLGANALAYRHPPIIASPMPNKAQQIGTDLVIPFDFAEQGLKLSHGDKLMGFAIKPRNGLWQWQDGKIRGSQVILPLPAEVKSVEAVRYGWADNPEVNLINGAGLPATPFELTLAD</sequence>
<keyword evidence="5" id="KW-1185">Reference proteome</keyword>
<protein>
    <recommendedName>
        <fullName evidence="3">Sialate O-acetylesterase domain-containing protein</fullName>
    </recommendedName>
</protein>
<keyword evidence="2" id="KW-0732">Signal</keyword>
<dbReference type="GO" id="GO:0005975">
    <property type="term" value="P:carbohydrate metabolic process"/>
    <property type="evidence" value="ECO:0007669"/>
    <property type="project" value="TreeGrafter"/>
</dbReference>
<dbReference type="GO" id="GO:0001681">
    <property type="term" value="F:sialate O-acetylesterase activity"/>
    <property type="evidence" value="ECO:0007669"/>
    <property type="project" value="InterPro"/>
</dbReference>
<feature type="domain" description="Sialate O-acetylesterase" evidence="3">
    <location>
        <begin position="404"/>
        <end position="515"/>
    </location>
</feature>
<evidence type="ECO:0000313" key="5">
    <source>
        <dbReference type="Proteomes" id="UP000638014"/>
    </source>
</evidence>
<dbReference type="PANTHER" id="PTHR22901">
    <property type="entry name" value="SIALATE O-ACETYLESTERASE"/>
    <property type="match status" value="1"/>
</dbReference>
<dbReference type="PANTHER" id="PTHR22901:SF0">
    <property type="entry name" value="SIALATE O-ACETYLESTERASE"/>
    <property type="match status" value="1"/>
</dbReference>
<dbReference type="Gene3D" id="3.40.50.1110">
    <property type="entry name" value="SGNH hydrolase"/>
    <property type="match status" value="2"/>
</dbReference>
<dbReference type="AlphaFoldDB" id="A0A8J6QF21"/>